<evidence type="ECO:0000313" key="2">
    <source>
        <dbReference type="EMBL" id="MFB9211917.1"/>
    </source>
</evidence>
<comment type="caution">
    <text evidence="2">The sequence shown here is derived from an EMBL/GenBank/DDBJ whole genome shotgun (WGS) entry which is preliminary data.</text>
</comment>
<dbReference type="PANTHER" id="PTHR48207:SF4">
    <property type="entry name" value="BLL6097 PROTEIN"/>
    <property type="match status" value="1"/>
</dbReference>
<sequence length="383" mass="42475">MSLLEGILVVDFSQFLSGPSGSLRLADMGARVIKVEKPETGDICRQLYVSEVEVAGESTIFHTINRNKESITADLKNEKDKVRILDLLKKADVVMHNFRPGVMDRLGLAFEDVKAIKPDVIYAEISGYGSEGPWKDLPGQDLLLQSLTGLPFLNGEEDKLPTPMGISVVDILAGTQLAQGILAALYQKDQTGQGALVQVSMLESAMDFQFEVFTTFLNDGNELPQRSKANHAHSYVAAPYGVYETTDGHLALAMGNIQILKDLLGCPELAPFEDPKTWFDQRDEIKAILASHLQSQSTRHWLDILEPADIWCARVLDIEALMEEEGYQVLEMEMKVRTIQGHEVKTTRCPIRVNGEILKSEKGAPFLGEHNDAIAREFGLNDH</sequence>
<proteinExistence type="predicted"/>
<dbReference type="Pfam" id="PF02515">
    <property type="entry name" value="CoA_transf_3"/>
    <property type="match status" value="1"/>
</dbReference>
<protein>
    <submittedName>
        <fullName evidence="2">CaiB/BaiF CoA transferase family protein</fullName>
    </submittedName>
</protein>
<dbReference type="PANTHER" id="PTHR48207">
    <property type="entry name" value="SUCCINATE--HYDROXYMETHYLGLUTARATE COA-TRANSFERASE"/>
    <property type="match status" value="1"/>
</dbReference>
<dbReference type="GO" id="GO:0016740">
    <property type="term" value="F:transferase activity"/>
    <property type="evidence" value="ECO:0007669"/>
    <property type="project" value="UniProtKB-KW"/>
</dbReference>
<name>A0ABV5J528_9BACT</name>
<dbReference type="SUPFAM" id="SSF89796">
    <property type="entry name" value="CoA-transferase family III (CaiB/BaiF)"/>
    <property type="match status" value="1"/>
</dbReference>
<dbReference type="InterPro" id="IPR003673">
    <property type="entry name" value="CoA-Trfase_fam_III"/>
</dbReference>
<dbReference type="InterPro" id="IPR050483">
    <property type="entry name" value="CoA-transferase_III_domain"/>
</dbReference>
<dbReference type="InterPro" id="IPR023606">
    <property type="entry name" value="CoA-Trfase_III_dom_1_sf"/>
</dbReference>
<dbReference type="Proteomes" id="UP001589654">
    <property type="component" value="Unassembled WGS sequence"/>
</dbReference>
<dbReference type="InterPro" id="IPR044855">
    <property type="entry name" value="CoA-Trfase_III_dom3_sf"/>
</dbReference>
<keyword evidence="3" id="KW-1185">Reference proteome</keyword>
<reference evidence="2 3" key="1">
    <citation type="submission" date="2024-09" db="EMBL/GenBank/DDBJ databases">
        <authorList>
            <person name="Sun Q."/>
            <person name="Mori K."/>
        </authorList>
    </citation>
    <scope>NUCLEOTIDE SEQUENCE [LARGE SCALE GENOMIC DNA]</scope>
    <source>
        <strain evidence="2 3">CECT 7682</strain>
    </source>
</reference>
<evidence type="ECO:0000313" key="3">
    <source>
        <dbReference type="Proteomes" id="UP001589654"/>
    </source>
</evidence>
<keyword evidence="1 2" id="KW-0808">Transferase</keyword>
<dbReference type="RefSeq" id="WP_290247978.1">
    <property type="nucleotide sequence ID" value="NZ_JAUFQT010000001.1"/>
</dbReference>
<gene>
    <name evidence="2" type="ORF">ACFFUR_08870</name>
</gene>
<organism evidence="2 3">
    <name type="scientific">Echinicola jeungdonensis</name>
    <dbReference type="NCBI Taxonomy" id="709343"/>
    <lineage>
        <taxon>Bacteria</taxon>
        <taxon>Pseudomonadati</taxon>
        <taxon>Bacteroidota</taxon>
        <taxon>Cytophagia</taxon>
        <taxon>Cytophagales</taxon>
        <taxon>Cyclobacteriaceae</taxon>
        <taxon>Echinicola</taxon>
    </lineage>
</organism>
<accession>A0ABV5J528</accession>
<dbReference type="Gene3D" id="3.40.50.10540">
    <property type="entry name" value="Crotonobetainyl-coa:carnitine coa-transferase, domain 1"/>
    <property type="match status" value="1"/>
</dbReference>
<dbReference type="EMBL" id="JBHMEW010000055">
    <property type="protein sequence ID" value="MFB9211917.1"/>
    <property type="molecule type" value="Genomic_DNA"/>
</dbReference>
<dbReference type="Gene3D" id="3.30.1540.10">
    <property type="entry name" value="formyl-coa transferase, domain 3"/>
    <property type="match status" value="1"/>
</dbReference>
<evidence type="ECO:0000256" key="1">
    <source>
        <dbReference type="ARBA" id="ARBA00022679"/>
    </source>
</evidence>